<dbReference type="EMBL" id="FRAN01000013">
    <property type="protein sequence ID" value="SHL70274.1"/>
    <property type="molecule type" value="Genomic_DNA"/>
</dbReference>
<dbReference type="eggNOG" id="arCOG09288">
    <property type="taxonomic scope" value="Archaea"/>
</dbReference>
<dbReference type="Proteomes" id="UP000003751">
    <property type="component" value="Unassembled WGS sequence"/>
</dbReference>
<evidence type="ECO:0000313" key="2">
    <source>
        <dbReference type="EMBL" id="SHL70274.1"/>
    </source>
</evidence>
<accession>E7QPV8</accession>
<sequence>MDFDLRVSELDPLHGRLEEAQERVFELQAGTRVDSDEFFSKEFMRSHTQYDSFRAFYRESSWDLDEAGDMDELPNDRLDGYVAETTEFETWEEMKTAAAEEEILDQLVS</sequence>
<proteinExistence type="predicted"/>
<dbReference type="RefSeq" id="WP_007977349.1">
    <property type="nucleotide sequence ID" value="NZ_AEMG01000004.1"/>
</dbReference>
<gene>
    <name evidence="2" type="ORF">SAMN05444342_4451</name>
    <name evidence="1" type="ORF">ZOD2009_04202</name>
</gene>
<dbReference type="PATRIC" id="fig|797209.4.peg.830"/>
<organism evidence="1 3">
    <name type="scientific">Haladaptatus paucihalophilus DX253</name>
    <dbReference type="NCBI Taxonomy" id="797209"/>
    <lineage>
        <taxon>Archaea</taxon>
        <taxon>Methanobacteriati</taxon>
        <taxon>Methanobacteriota</taxon>
        <taxon>Stenosarchaea group</taxon>
        <taxon>Halobacteria</taxon>
        <taxon>Halobacteriales</taxon>
        <taxon>Haladaptataceae</taxon>
        <taxon>Haladaptatus</taxon>
    </lineage>
</organism>
<evidence type="ECO:0000313" key="4">
    <source>
        <dbReference type="Proteomes" id="UP000184203"/>
    </source>
</evidence>
<name>E7QPV8_HALPU</name>
<dbReference type="Proteomes" id="UP000184203">
    <property type="component" value="Unassembled WGS sequence"/>
</dbReference>
<dbReference type="EMBL" id="AEMG01000004">
    <property type="protein sequence ID" value="EFW93034.1"/>
    <property type="molecule type" value="Genomic_DNA"/>
</dbReference>
<reference evidence="1 3" key="1">
    <citation type="journal article" date="2014" name="ISME J.">
        <title>Trehalose/2-sulfotrehalose biosynthesis and glycine-betaine uptake are widely spread mechanisms for osmoadaptation in the Halobacteriales.</title>
        <authorList>
            <person name="Youssef N.H."/>
            <person name="Savage-Ashlock K.N."/>
            <person name="McCully A.L."/>
            <person name="Luedtke B."/>
            <person name="Shaw E.I."/>
            <person name="Hoff W.D."/>
            <person name="Elshahed M.S."/>
        </authorList>
    </citation>
    <scope>NUCLEOTIDE SEQUENCE [LARGE SCALE GENOMIC DNA]</scope>
    <source>
        <strain evidence="1 3">DX253</strain>
    </source>
</reference>
<dbReference type="OrthoDB" id="178002at2157"/>
<dbReference type="AlphaFoldDB" id="E7QPV8"/>
<evidence type="ECO:0000313" key="3">
    <source>
        <dbReference type="Proteomes" id="UP000003751"/>
    </source>
</evidence>
<keyword evidence="4" id="KW-1185">Reference proteome</keyword>
<protein>
    <submittedName>
        <fullName evidence="1">Uncharacterized protein</fullName>
    </submittedName>
</protein>
<reference evidence="2" key="3">
    <citation type="submission" date="2016-11" db="EMBL/GenBank/DDBJ databases">
        <authorList>
            <person name="Jaros S."/>
            <person name="Januszkiewicz K."/>
            <person name="Wedrychowicz H."/>
        </authorList>
    </citation>
    <scope>NUCLEOTIDE SEQUENCE [LARGE SCALE GENOMIC DNA]</scope>
    <source>
        <strain evidence="2">DX253</strain>
    </source>
</reference>
<reference evidence="4" key="2">
    <citation type="submission" date="2016-11" db="EMBL/GenBank/DDBJ databases">
        <authorList>
            <person name="Varghese N."/>
            <person name="Submissions S."/>
        </authorList>
    </citation>
    <scope>NUCLEOTIDE SEQUENCE [LARGE SCALE GENOMIC DNA]</scope>
    <source>
        <strain evidence="4">DX253</strain>
    </source>
</reference>
<evidence type="ECO:0000313" key="1">
    <source>
        <dbReference type="EMBL" id="EFW93034.1"/>
    </source>
</evidence>